<organism evidence="4 5">
    <name type="scientific">Paecilomyces lecythidis</name>
    <dbReference type="NCBI Taxonomy" id="3004212"/>
    <lineage>
        <taxon>Eukaryota</taxon>
        <taxon>Fungi</taxon>
        <taxon>Dikarya</taxon>
        <taxon>Ascomycota</taxon>
        <taxon>Pezizomycotina</taxon>
        <taxon>Eurotiomycetes</taxon>
        <taxon>Eurotiomycetidae</taxon>
        <taxon>Eurotiales</taxon>
        <taxon>Thermoascaceae</taxon>
        <taxon>Paecilomyces</taxon>
    </lineage>
</organism>
<dbReference type="InterPro" id="IPR013154">
    <property type="entry name" value="ADH-like_N"/>
</dbReference>
<evidence type="ECO:0000256" key="2">
    <source>
        <dbReference type="ARBA" id="ARBA00023002"/>
    </source>
</evidence>
<dbReference type="SMART" id="SM00829">
    <property type="entry name" value="PKS_ER"/>
    <property type="match status" value="1"/>
</dbReference>
<dbReference type="CDD" id="cd08249">
    <property type="entry name" value="enoyl_reductase_like"/>
    <property type="match status" value="1"/>
</dbReference>
<name>A0ABR3Y267_9EURO</name>
<dbReference type="Proteomes" id="UP001583193">
    <property type="component" value="Unassembled WGS sequence"/>
</dbReference>
<protein>
    <recommendedName>
        <fullName evidence="3">Enoyl reductase (ER) domain-containing protein</fullName>
    </recommendedName>
</protein>
<reference evidence="4 5" key="1">
    <citation type="journal article" date="2024" name="IMA Fungus">
        <title>IMA Genome - F19 : A genome assembly and annotation guide to empower mycologists, including annotated draft genome sequences of Ceratocystis pirilliformis, Diaporthe australafricana, Fusarium ophioides, Paecilomyces lecythidis, and Sporothrix stenoceras.</title>
        <authorList>
            <person name="Aylward J."/>
            <person name="Wilson A.M."/>
            <person name="Visagie C.M."/>
            <person name="Spraker J."/>
            <person name="Barnes I."/>
            <person name="Buitendag C."/>
            <person name="Ceriani C."/>
            <person name="Del Mar Angel L."/>
            <person name="du Plessis D."/>
            <person name="Fuchs T."/>
            <person name="Gasser K."/>
            <person name="Kramer D."/>
            <person name="Li W."/>
            <person name="Munsamy K."/>
            <person name="Piso A."/>
            <person name="Price J.L."/>
            <person name="Sonnekus B."/>
            <person name="Thomas C."/>
            <person name="van der Nest A."/>
            <person name="van Dijk A."/>
            <person name="van Heerden A."/>
            <person name="van Vuuren N."/>
            <person name="Yilmaz N."/>
            <person name="Duong T.A."/>
            <person name="van der Merwe N.A."/>
            <person name="Wingfield M.J."/>
            <person name="Wingfield B.D."/>
        </authorList>
    </citation>
    <scope>NUCLEOTIDE SEQUENCE [LARGE SCALE GENOMIC DNA]</scope>
    <source>
        <strain evidence="4 5">CMW 18167</strain>
    </source>
</reference>
<keyword evidence="2" id="KW-0560">Oxidoreductase</keyword>
<evidence type="ECO:0000313" key="5">
    <source>
        <dbReference type="Proteomes" id="UP001583193"/>
    </source>
</evidence>
<dbReference type="EMBL" id="JAVDPF010000006">
    <property type="protein sequence ID" value="KAL1882366.1"/>
    <property type="molecule type" value="Genomic_DNA"/>
</dbReference>
<dbReference type="SUPFAM" id="SSF50129">
    <property type="entry name" value="GroES-like"/>
    <property type="match status" value="1"/>
</dbReference>
<dbReference type="Pfam" id="PF08240">
    <property type="entry name" value="ADH_N"/>
    <property type="match status" value="1"/>
</dbReference>
<dbReference type="InterPro" id="IPR047122">
    <property type="entry name" value="Trans-enoyl_RdTase-like"/>
</dbReference>
<dbReference type="Gene3D" id="3.40.50.720">
    <property type="entry name" value="NAD(P)-binding Rossmann-like Domain"/>
    <property type="match status" value="1"/>
</dbReference>
<evidence type="ECO:0000256" key="1">
    <source>
        <dbReference type="ARBA" id="ARBA00008072"/>
    </source>
</evidence>
<dbReference type="Gene3D" id="3.90.180.10">
    <property type="entry name" value="Medium-chain alcohol dehydrogenases, catalytic domain"/>
    <property type="match status" value="1"/>
</dbReference>
<proteinExistence type="inferred from homology"/>
<dbReference type="InterPro" id="IPR011032">
    <property type="entry name" value="GroES-like_sf"/>
</dbReference>
<keyword evidence="5" id="KW-1185">Reference proteome</keyword>
<sequence length="353" mass="38071">MPIQKAIVVTSKGQAALKTDRPVPKARDDFIVVKTVAVALNPTDWKHIDFIGPVDTIVGCDFAGIIEDIGPGVSAHKGLKKGDKVYGVTHGGDAYNKENGAFAEHILAKANLANKIPDNLSFEDASTLALGLATVCHGLYMALGLNRPEKPLSQAEKKPILIYGGSTATGSLGIQFAKLSGYDPITTCSPKNFDFVKSLGAVAAFDYHDPEAGKKICEYTNNSLTLVWDTVSLPDSADLSAEALTSASGGKYYTILPQKSPREDVESVATLMYELMGEPFYRGEELRQVKKEDFDYLAEFLESATKFIAEGKVKPHPAKVGKDGLKGVLEGLQLMRENKVSGVKLVYEVEETP</sequence>
<dbReference type="InterPro" id="IPR020843">
    <property type="entry name" value="ER"/>
</dbReference>
<dbReference type="SUPFAM" id="SSF51735">
    <property type="entry name" value="NAD(P)-binding Rossmann-fold domains"/>
    <property type="match status" value="1"/>
</dbReference>
<accession>A0ABR3Y267</accession>
<comment type="similarity">
    <text evidence="1">Belongs to the zinc-containing alcohol dehydrogenase family.</text>
</comment>
<dbReference type="PANTHER" id="PTHR45348">
    <property type="entry name" value="HYPOTHETICAL OXIDOREDUCTASE (EUROFUNG)"/>
    <property type="match status" value="1"/>
</dbReference>
<dbReference type="InterPro" id="IPR036291">
    <property type="entry name" value="NAD(P)-bd_dom_sf"/>
</dbReference>
<evidence type="ECO:0000313" key="4">
    <source>
        <dbReference type="EMBL" id="KAL1882366.1"/>
    </source>
</evidence>
<dbReference type="PANTHER" id="PTHR45348:SF2">
    <property type="entry name" value="ZINC-TYPE ALCOHOL DEHYDROGENASE-LIKE PROTEIN C2E1P3.01"/>
    <property type="match status" value="1"/>
</dbReference>
<gene>
    <name evidence="4" type="ORF">Plec18167_002782</name>
</gene>
<comment type="caution">
    <text evidence="4">The sequence shown here is derived from an EMBL/GenBank/DDBJ whole genome shotgun (WGS) entry which is preliminary data.</text>
</comment>
<evidence type="ECO:0000259" key="3">
    <source>
        <dbReference type="SMART" id="SM00829"/>
    </source>
</evidence>
<feature type="domain" description="Enoyl reductase (ER)" evidence="3">
    <location>
        <begin position="13"/>
        <end position="346"/>
    </location>
</feature>